<organism evidence="2">
    <name type="scientific">marine sediment metagenome</name>
    <dbReference type="NCBI Taxonomy" id="412755"/>
    <lineage>
        <taxon>unclassified sequences</taxon>
        <taxon>metagenomes</taxon>
        <taxon>ecological metagenomes</taxon>
    </lineage>
</organism>
<evidence type="ECO:0000256" key="1">
    <source>
        <dbReference type="SAM" id="Phobius"/>
    </source>
</evidence>
<sequence length="539" mass="61755">MNFTSLWRIIAKNELKIRTNRFRNHRPLFFVILYSILVIWAFILSPLLFNIFMPTLVVQIPGILNGIALIIELGLMAIFLSIFMYPLNNIYRKTEIGYKEILLASPATVGDIFLGEFIGKFPIYLGAVLVITPIVIGLLNPVINLIFIQYLIIYACIFGIVVFATLLGSITAAWLEHKIAKSERAKDLGKVLLFLISIAMVAIIFSMQFLFNFLINNPQLKNWVIFFPSLWFSNILLFFIEPSLVNNYFLNVGTSTILAVIVPFLILFIAYKKAEKFYTVDGSIEKISTSVKKENILYSIMRKLIGHKWEGLIITQFKEFFRKRENLMKIVYLIGIEGMIGFFFSFTLGGSEIIGQFYIKSLIIVFLIFIGGTLYGVMFGSYIFVGSKELLWLYKKSPRNISVLIYSYIFTMLILNLFFTLGLTIFFALFFKFDIIDIIFFFSFYLINSMTVISQAIGIQSINPSFEEKGRVMSTNIITLVLVQMVPFQLLFMVLLLVSPPFTSALFAKLYYLSPLLLISISISLPLLYFGIKKLSKIE</sequence>
<feature type="transmembrane region" description="Helical" evidence="1">
    <location>
        <begin position="121"/>
        <end position="139"/>
    </location>
</feature>
<comment type="caution">
    <text evidence="2">The sequence shown here is derived from an EMBL/GenBank/DDBJ whole genome shotgun (WGS) entry which is preliminary data.</text>
</comment>
<keyword evidence="1" id="KW-1133">Transmembrane helix</keyword>
<feature type="transmembrane region" description="Helical" evidence="1">
    <location>
        <begin position="438"/>
        <end position="457"/>
    </location>
</feature>
<feature type="transmembrane region" description="Helical" evidence="1">
    <location>
        <begin position="477"/>
        <end position="498"/>
    </location>
</feature>
<keyword evidence="1" id="KW-0812">Transmembrane</keyword>
<evidence type="ECO:0000313" key="2">
    <source>
        <dbReference type="EMBL" id="KKN63559.1"/>
    </source>
</evidence>
<feature type="transmembrane region" description="Helical" evidence="1">
    <location>
        <begin position="330"/>
        <end position="350"/>
    </location>
</feature>
<gene>
    <name evidence="2" type="ORF">LCGC14_0500830</name>
</gene>
<feature type="transmembrane region" description="Helical" evidence="1">
    <location>
        <begin position="405"/>
        <end position="431"/>
    </location>
</feature>
<proteinExistence type="predicted"/>
<feature type="transmembrane region" description="Helical" evidence="1">
    <location>
        <begin position="191"/>
        <end position="211"/>
    </location>
</feature>
<feature type="transmembrane region" description="Helical" evidence="1">
    <location>
        <begin position="223"/>
        <end position="241"/>
    </location>
</feature>
<feature type="transmembrane region" description="Helical" evidence="1">
    <location>
        <begin position="145"/>
        <end position="170"/>
    </location>
</feature>
<feature type="transmembrane region" description="Helical" evidence="1">
    <location>
        <begin position="248"/>
        <end position="271"/>
    </location>
</feature>
<protein>
    <submittedName>
        <fullName evidence="2">Uncharacterized protein</fullName>
    </submittedName>
</protein>
<feature type="transmembrane region" description="Helical" evidence="1">
    <location>
        <begin position="362"/>
        <end position="385"/>
    </location>
</feature>
<feature type="transmembrane region" description="Helical" evidence="1">
    <location>
        <begin position="63"/>
        <end position="85"/>
    </location>
</feature>
<keyword evidence="1" id="KW-0472">Membrane</keyword>
<name>A0A0F9S932_9ZZZZ</name>
<accession>A0A0F9S932</accession>
<dbReference type="AlphaFoldDB" id="A0A0F9S932"/>
<feature type="transmembrane region" description="Helical" evidence="1">
    <location>
        <begin position="28"/>
        <end position="51"/>
    </location>
</feature>
<dbReference type="EMBL" id="LAZR01000586">
    <property type="protein sequence ID" value="KKN63559.1"/>
    <property type="molecule type" value="Genomic_DNA"/>
</dbReference>
<reference evidence="2" key="1">
    <citation type="journal article" date="2015" name="Nature">
        <title>Complex archaea that bridge the gap between prokaryotes and eukaryotes.</title>
        <authorList>
            <person name="Spang A."/>
            <person name="Saw J.H."/>
            <person name="Jorgensen S.L."/>
            <person name="Zaremba-Niedzwiedzka K."/>
            <person name="Martijn J."/>
            <person name="Lind A.E."/>
            <person name="van Eijk R."/>
            <person name="Schleper C."/>
            <person name="Guy L."/>
            <person name="Ettema T.J."/>
        </authorList>
    </citation>
    <scope>NUCLEOTIDE SEQUENCE</scope>
</reference>
<feature type="transmembrane region" description="Helical" evidence="1">
    <location>
        <begin position="510"/>
        <end position="532"/>
    </location>
</feature>